<dbReference type="EMBL" id="BAABGL010000004">
    <property type="protein sequence ID" value="GAA4387582.1"/>
    <property type="molecule type" value="Genomic_DNA"/>
</dbReference>
<name>A0ABP8JA40_9MICO</name>
<evidence type="ECO:0000256" key="1">
    <source>
        <dbReference type="ARBA" id="ARBA00004141"/>
    </source>
</evidence>
<feature type="transmembrane region" description="Helical" evidence="8">
    <location>
        <begin position="357"/>
        <end position="377"/>
    </location>
</feature>
<dbReference type="Pfam" id="PF02133">
    <property type="entry name" value="Transp_cyt_pur"/>
    <property type="match status" value="1"/>
</dbReference>
<evidence type="ECO:0000256" key="7">
    <source>
        <dbReference type="PIRNR" id="PIRNR002744"/>
    </source>
</evidence>
<dbReference type="Proteomes" id="UP001500642">
    <property type="component" value="Unassembled WGS sequence"/>
</dbReference>
<feature type="transmembrane region" description="Helical" evidence="8">
    <location>
        <begin position="142"/>
        <end position="162"/>
    </location>
</feature>
<feature type="transmembrane region" description="Helical" evidence="8">
    <location>
        <begin position="206"/>
        <end position="228"/>
    </location>
</feature>
<keyword evidence="5 8" id="KW-1133">Transmembrane helix</keyword>
<feature type="transmembrane region" description="Helical" evidence="8">
    <location>
        <begin position="54"/>
        <end position="77"/>
    </location>
</feature>
<comment type="subcellular location">
    <subcellularLocation>
        <location evidence="1">Membrane</location>
        <topology evidence="1">Multi-pass membrane protein</topology>
    </subcellularLocation>
</comment>
<evidence type="ECO:0000256" key="2">
    <source>
        <dbReference type="ARBA" id="ARBA00008974"/>
    </source>
</evidence>
<evidence type="ECO:0000256" key="5">
    <source>
        <dbReference type="ARBA" id="ARBA00022989"/>
    </source>
</evidence>
<keyword evidence="3 7" id="KW-0813">Transport</keyword>
<dbReference type="PANTHER" id="PTHR31806">
    <property type="entry name" value="PURINE-CYTOSINE PERMEASE FCY2-RELATED"/>
    <property type="match status" value="1"/>
</dbReference>
<evidence type="ECO:0000256" key="8">
    <source>
        <dbReference type="SAM" id="Phobius"/>
    </source>
</evidence>
<proteinExistence type="inferred from homology"/>
<dbReference type="InterPro" id="IPR001248">
    <property type="entry name" value="Pur-cyt_permease"/>
</dbReference>
<feature type="transmembrane region" description="Helical" evidence="8">
    <location>
        <begin position="397"/>
        <end position="418"/>
    </location>
</feature>
<feature type="transmembrane region" description="Helical" evidence="8">
    <location>
        <begin position="28"/>
        <end position="48"/>
    </location>
</feature>
<feature type="transmembrane region" description="Helical" evidence="8">
    <location>
        <begin position="240"/>
        <end position="265"/>
    </location>
</feature>
<feature type="transmembrane region" description="Helical" evidence="8">
    <location>
        <begin position="285"/>
        <end position="310"/>
    </location>
</feature>
<dbReference type="InterPro" id="IPR026030">
    <property type="entry name" value="Pur-cyt_permease_Fcy2/21/22"/>
</dbReference>
<evidence type="ECO:0000313" key="9">
    <source>
        <dbReference type="EMBL" id="GAA4387582.1"/>
    </source>
</evidence>
<evidence type="ECO:0000256" key="4">
    <source>
        <dbReference type="ARBA" id="ARBA00022692"/>
    </source>
</evidence>
<keyword evidence="10" id="KW-1185">Reference proteome</keyword>
<evidence type="ECO:0000313" key="10">
    <source>
        <dbReference type="Proteomes" id="UP001500642"/>
    </source>
</evidence>
<evidence type="ECO:0000256" key="3">
    <source>
        <dbReference type="ARBA" id="ARBA00022448"/>
    </source>
</evidence>
<feature type="transmembrane region" description="Helical" evidence="8">
    <location>
        <begin position="445"/>
        <end position="466"/>
    </location>
</feature>
<comment type="caution">
    <text evidence="9">The sequence shown here is derived from an EMBL/GenBank/DDBJ whole genome shotgun (WGS) entry which is preliminary data.</text>
</comment>
<comment type="similarity">
    <text evidence="2 7">Belongs to the purine-cytosine permease (2.A.39) family.</text>
</comment>
<reference evidence="10" key="1">
    <citation type="journal article" date="2019" name="Int. J. Syst. Evol. Microbiol.">
        <title>The Global Catalogue of Microorganisms (GCM) 10K type strain sequencing project: providing services to taxonomists for standard genome sequencing and annotation.</title>
        <authorList>
            <consortium name="The Broad Institute Genomics Platform"/>
            <consortium name="The Broad Institute Genome Sequencing Center for Infectious Disease"/>
            <person name="Wu L."/>
            <person name="Ma J."/>
        </authorList>
    </citation>
    <scope>NUCLEOTIDE SEQUENCE [LARGE SCALE GENOMIC DNA]</scope>
    <source>
        <strain evidence="10">JCM 17808</strain>
    </source>
</reference>
<evidence type="ECO:0000256" key="6">
    <source>
        <dbReference type="ARBA" id="ARBA00023136"/>
    </source>
</evidence>
<dbReference type="PIRSF" id="PIRSF002744">
    <property type="entry name" value="Pur-cyt_permease"/>
    <property type="match status" value="1"/>
</dbReference>
<keyword evidence="4 8" id="KW-0812">Transmembrane</keyword>
<keyword evidence="6 7" id="KW-0472">Membrane</keyword>
<gene>
    <name evidence="9" type="ORF">GCM10023167_11660</name>
</gene>
<protein>
    <submittedName>
        <fullName evidence="9">Cytosine permease</fullName>
    </submittedName>
</protein>
<accession>A0ABP8JA40</accession>
<dbReference type="PANTHER" id="PTHR31806:SF1">
    <property type="entry name" value="PURINE-CYTOSINE PERMEASE FCY2-RELATED"/>
    <property type="match status" value="1"/>
</dbReference>
<feature type="transmembrane region" description="Helical" evidence="8">
    <location>
        <begin position="331"/>
        <end position="351"/>
    </location>
</feature>
<dbReference type="Gene3D" id="1.10.4160.10">
    <property type="entry name" value="Hydantoin permease"/>
    <property type="match status" value="1"/>
</dbReference>
<feature type="transmembrane region" description="Helical" evidence="8">
    <location>
        <begin position="169"/>
        <end position="186"/>
    </location>
</feature>
<sequence length="498" mass="52499">MERTPLVEMTGIEIVDDAQRTAKPSDLFWPWFAANVSVFGMSYGSWVLGFGISFLQATVVTVIGVVVSFFLCGLIAIAGKRGSAPTMVLSRAAFGVHGQKVPGIVSWLTSIGWETFLAITAVLATATVFEALGWASGTGVRVIAALVVAGVIVTASVLGYHMIMRLQSILTWLTGAITVLYVVLVIPHIDFAAVMALPHGSPQQMIGALVMVMTGFGLGWINIAADWSRYQRRSASDSSIVVWNTIGGSAAPVILVTVGLLLAGSDPALMDAVAVDPVGALATLLPVWALIPFWITALLALVSGAVLGIYSSGLTLLSLGIRIPRPVAAGIDGLILTIGTIWVVFFAQDFLGPFQSFLITLGVPLAAWAGILIADILTRRADYHEPSLFDARGVYGAFDWTSLVTMAVASVLGWGLVINQFAAEAAWNNWQGYLLGPLGGKDGTWAYANLGVLLALVLSFLVTLLLRRRTIRRQEAAAAELAVAGLDNAPGPLDGGRG</sequence>
<organism evidence="9 10">
    <name type="scientific">Brevibacterium pityocampae</name>
    <dbReference type="NCBI Taxonomy" id="506594"/>
    <lineage>
        <taxon>Bacteria</taxon>
        <taxon>Bacillati</taxon>
        <taxon>Actinomycetota</taxon>
        <taxon>Actinomycetes</taxon>
        <taxon>Micrococcales</taxon>
        <taxon>Brevibacteriaceae</taxon>
        <taxon>Brevibacterium</taxon>
    </lineage>
</organism>